<evidence type="ECO:0000313" key="3">
    <source>
        <dbReference type="Proteomes" id="UP000019491"/>
    </source>
</evidence>
<organism evidence="2 3">
    <name type="scientific">Rhodococcus wratislaviensis NBRC 100605</name>
    <dbReference type="NCBI Taxonomy" id="1219028"/>
    <lineage>
        <taxon>Bacteria</taxon>
        <taxon>Bacillati</taxon>
        <taxon>Actinomycetota</taxon>
        <taxon>Actinomycetes</taxon>
        <taxon>Mycobacteriales</taxon>
        <taxon>Nocardiaceae</taxon>
        <taxon>Rhodococcus</taxon>
    </lineage>
</organism>
<feature type="compositionally biased region" description="Basic and acidic residues" evidence="1">
    <location>
        <begin position="539"/>
        <end position="582"/>
    </location>
</feature>
<feature type="region of interest" description="Disordered" evidence="1">
    <location>
        <begin position="790"/>
        <end position="858"/>
    </location>
</feature>
<feature type="region of interest" description="Disordered" evidence="1">
    <location>
        <begin position="1080"/>
        <end position="1101"/>
    </location>
</feature>
<evidence type="ECO:0000313" key="2">
    <source>
        <dbReference type="EMBL" id="GAF49580.1"/>
    </source>
</evidence>
<comment type="caution">
    <text evidence="2">The sequence shown here is derived from an EMBL/GenBank/DDBJ whole genome shotgun (WGS) entry which is preliminary data.</text>
</comment>
<protein>
    <submittedName>
        <fullName evidence="2">Uncharacterized protein</fullName>
    </submittedName>
</protein>
<dbReference type="EMBL" id="BAWF01000093">
    <property type="protein sequence ID" value="GAF49580.1"/>
    <property type="molecule type" value="Genomic_DNA"/>
</dbReference>
<proteinExistence type="predicted"/>
<keyword evidence="3" id="KW-1185">Reference proteome</keyword>
<feature type="compositionally biased region" description="Basic and acidic residues" evidence="1">
    <location>
        <begin position="797"/>
        <end position="808"/>
    </location>
</feature>
<reference evidence="2 3" key="1">
    <citation type="submission" date="2014-02" db="EMBL/GenBank/DDBJ databases">
        <title>Whole genome shotgun sequence of Rhodococcus wratislaviensis NBRC 100605.</title>
        <authorList>
            <person name="Hosoyama A."/>
            <person name="Tsuchikane K."/>
            <person name="Yoshida I."/>
            <person name="Ohji S."/>
            <person name="Ichikawa N."/>
            <person name="Yamazoe A."/>
            <person name="Fujita N."/>
        </authorList>
    </citation>
    <scope>NUCLEOTIDE SEQUENCE [LARGE SCALE GENOMIC DNA]</scope>
    <source>
        <strain evidence="2 3">NBRC 100605</strain>
    </source>
</reference>
<dbReference type="AlphaFoldDB" id="X0REV5"/>
<evidence type="ECO:0000256" key="1">
    <source>
        <dbReference type="SAM" id="MobiDB-lite"/>
    </source>
</evidence>
<accession>X0REV5</accession>
<feature type="compositionally biased region" description="Basic and acidic residues" evidence="1">
    <location>
        <begin position="391"/>
        <end position="405"/>
    </location>
</feature>
<feature type="region of interest" description="Disordered" evidence="1">
    <location>
        <begin position="376"/>
        <end position="405"/>
    </location>
</feature>
<dbReference type="AntiFam" id="ANF00178">
    <property type="entry name" value="Shadow ORF (opposite dhbF)"/>
</dbReference>
<feature type="region of interest" description="Disordered" evidence="1">
    <location>
        <begin position="476"/>
        <end position="582"/>
    </location>
</feature>
<feature type="compositionally biased region" description="Basic and acidic residues" evidence="1">
    <location>
        <begin position="835"/>
        <end position="844"/>
    </location>
</feature>
<sequence>MPLEYRGQGRLRGMPVEGRGSLHEHRLVEGGDLAAPLRGAGEDRGAADVTDGDVVGVHGGRGPAVLDPGEGLGGAELEDLPRADRKTFPPSVVDQLDRDDAVAAQREEVVGDAHRFHPEDTRHQRTQGFLGSGTGRDVLAGRAEIRLGQRTPIQFSVGGEREPIEDDERRRHHVLRQLRRRPHPQLGDVRHRILLRHHVGREILCTRKCLPHDDGTVPDGGMRHDARLDVLEFESHAPDLHLIVGAAEEVEGTVRRPPGEVTGSVQPGAVVRERVGDEAGRRQPRGVHVSAAEEESAGVQLTARAERHRVQVFVQHVQLRVGVRATDRRRDPRGVLPVDHVRHTDRRLRRAVAVIQRDGELRSEPLEQTRREDLAAAPHVLQRRQPIRAPRQVEQHVQHRRHEVDERHRLARDQVQQILRVPLPAGLGHHQPATRDQRQQNLVHGDVERQRGLEQRRVRGPEAQDLVTLPQQPRADGLVTDHGALGPARRTRREDDIRQPRTLHGHRGPLGGLLGIRPRREVDRHGPLPRVGDSAGTGENERGPGVGEDRHPAVLRPRRVEGHERPTRAHDGEQSDHHLRGTRETDRHNCFRLHPAGAQVMGQLRHAFPEFPVGEPGVAGDQGLDIRCPRHLSVEQLGNRHRFLRGRGVVELHQQLRALGLRHRIERRDGLRRVGDELPDEVLEPAAMLLELGAETGRRPEIDLDGLRILPTADGEIEVADRSGGRTPHPRRETAERQRVLEHHGIDSGTEDLTVRIERSQVAGEVLAAVAAVPQHRDQRRVDAGGELTHGHLGIHLHPERQDRRAHSGDAAQFASDPGRHRQRQREVAAAGEPVDVRHDRGERQPGAPDPGVGGEGVDRVGVVAVDLDEGGDRRPGVVDDLREQPRRLRRVDHLLDPEVAVGLEARRRTVVAVGRHDRVEGPRRRRRLEFRVLVSIDDIGHQQGDAVSVDDAVVVALVPDHRLVAGTQQGVPEQRFVALDVDDDLHVAVHPRACTRFGILVAAQVHDGEGPLARGRRHLQQFVVGASLETHMQGFGSFDGLPNRRGGTVQVDPARDLDDEREVVDRAARIQLLSDPHLGLRGRHRQRDRRRTDASRGRNALSRRALWASSRRVVRRHGVIRSSVESARPTTGTRRSLG</sequence>
<feature type="region of interest" description="Disordered" evidence="1">
    <location>
        <begin position="719"/>
        <end position="738"/>
    </location>
</feature>
<feature type="compositionally biased region" description="Basic residues" evidence="1">
    <location>
        <begin position="1081"/>
        <end position="1090"/>
    </location>
</feature>
<gene>
    <name evidence="2" type="ORF">RW1_093_00700</name>
</gene>
<name>X0REV5_RHOWR</name>
<dbReference type="Proteomes" id="UP000019491">
    <property type="component" value="Unassembled WGS sequence"/>
</dbReference>